<dbReference type="AlphaFoldDB" id="A0A8X6MA73"/>
<accession>A0A8X6MA73</accession>
<sequence>MDEYSVYRKEHVMFHKLDNWFEKLDSHYLQSSLVYLKMSSTKNLVLGLMANRCSFTTDRSELHRVRRRLIAQFFTHWNKVAQVTYEEICECRCDIQYLFEDVRDLLLNLRSNEDDDFPILPRRIRDLNMLVETFESLVEKLDETLSKICELVEHFWNM</sequence>
<gene>
    <name evidence="1" type="ORF">TNIN_96961</name>
</gene>
<organism evidence="1 2">
    <name type="scientific">Trichonephila inaurata madagascariensis</name>
    <dbReference type="NCBI Taxonomy" id="2747483"/>
    <lineage>
        <taxon>Eukaryota</taxon>
        <taxon>Metazoa</taxon>
        <taxon>Ecdysozoa</taxon>
        <taxon>Arthropoda</taxon>
        <taxon>Chelicerata</taxon>
        <taxon>Arachnida</taxon>
        <taxon>Araneae</taxon>
        <taxon>Araneomorphae</taxon>
        <taxon>Entelegynae</taxon>
        <taxon>Araneoidea</taxon>
        <taxon>Nephilidae</taxon>
        <taxon>Trichonephila</taxon>
        <taxon>Trichonephila inaurata</taxon>
    </lineage>
</organism>
<protein>
    <submittedName>
        <fullName evidence="1">Uncharacterized protein</fullName>
    </submittedName>
</protein>
<dbReference type="EMBL" id="BMAV01024681">
    <property type="protein sequence ID" value="GFS35269.1"/>
    <property type="molecule type" value="Genomic_DNA"/>
</dbReference>
<name>A0A8X6MA73_9ARAC</name>
<dbReference type="OrthoDB" id="72892at2759"/>
<keyword evidence="2" id="KW-1185">Reference proteome</keyword>
<evidence type="ECO:0000313" key="1">
    <source>
        <dbReference type="EMBL" id="GFS35269.1"/>
    </source>
</evidence>
<evidence type="ECO:0000313" key="2">
    <source>
        <dbReference type="Proteomes" id="UP000886998"/>
    </source>
</evidence>
<reference evidence="1" key="1">
    <citation type="submission" date="2020-08" db="EMBL/GenBank/DDBJ databases">
        <title>Multicomponent nature underlies the extraordinary mechanical properties of spider dragline silk.</title>
        <authorList>
            <person name="Kono N."/>
            <person name="Nakamura H."/>
            <person name="Mori M."/>
            <person name="Yoshida Y."/>
            <person name="Ohtoshi R."/>
            <person name="Malay A.D."/>
            <person name="Moran D.A.P."/>
            <person name="Tomita M."/>
            <person name="Numata K."/>
            <person name="Arakawa K."/>
        </authorList>
    </citation>
    <scope>NUCLEOTIDE SEQUENCE</scope>
</reference>
<proteinExistence type="predicted"/>
<dbReference type="Proteomes" id="UP000886998">
    <property type="component" value="Unassembled WGS sequence"/>
</dbReference>
<comment type="caution">
    <text evidence="1">The sequence shown here is derived from an EMBL/GenBank/DDBJ whole genome shotgun (WGS) entry which is preliminary data.</text>
</comment>